<dbReference type="KEGG" id="spu:587991"/>
<organism evidence="4 5">
    <name type="scientific">Strongylocentrotus purpuratus</name>
    <name type="common">Purple sea urchin</name>
    <dbReference type="NCBI Taxonomy" id="7668"/>
    <lineage>
        <taxon>Eukaryota</taxon>
        <taxon>Metazoa</taxon>
        <taxon>Echinodermata</taxon>
        <taxon>Eleutherozoa</taxon>
        <taxon>Echinozoa</taxon>
        <taxon>Echinoidea</taxon>
        <taxon>Euechinoidea</taxon>
        <taxon>Echinacea</taxon>
        <taxon>Camarodonta</taxon>
        <taxon>Echinidea</taxon>
        <taxon>Strongylocentrotidae</taxon>
        <taxon>Strongylocentrotus</taxon>
    </lineage>
</organism>
<dbReference type="PROSITE" id="PS00028">
    <property type="entry name" value="ZINC_FINGER_C2H2_1"/>
    <property type="match status" value="1"/>
</dbReference>
<evidence type="ECO:0000313" key="5">
    <source>
        <dbReference type="Proteomes" id="UP000007110"/>
    </source>
</evidence>
<reference evidence="5" key="1">
    <citation type="submission" date="2015-02" db="EMBL/GenBank/DDBJ databases">
        <title>Genome sequencing for Strongylocentrotus purpuratus.</title>
        <authorList>
            <person name="Murali S."/>
            <person name="Liu Y."/>
            <person name="Vee V."/>
            <person name="English A."/>
            <person name="Wang M."/>
            <person name="Skinner E."/>
            <person name="Han Y."/>
            <person name="Muzny D.M."/>
            <person name="Worley K.C."/>
            <person name="Gibbs R.A."/>
        </authorList>
    </citation>
    <scope>NUCLEOTIDE SEQUENCE</scope>
</reference>
<feature type="region of interest" description="Disordered" evidence="2">
    <location>
        <begin position="368"/>
        <end position="478"/>
    </location>
</feature>
<name>A0A7M7NJR1_STRPU</name>
<keyword evidence="1" id="KW-0479">Metal-binding</keyword>
<dbReference type="OMA" id="MTDYQHF"/>
<proteinExistence type="predicted"/>
<protein>
    <recommendedName>
        <fullName evidence="3">C2H2-type domain-containing protein</fullName>
    </recommendedName>
</protein>
<dbReference type="GO" id="GO:0003723">
    <property type="term" value="F:RNA binding"/>
    <property type="evidence" value="ECO:0007669"/>
    <property type="project" value="InterPro"/>
</dbReference>
<dbReference type="SMART" id="SM00355">
    <property type="entry name" value="ZnF_C2H2"/>
    <property type="match status" value="2"/>
</dbReference>
<reference evidence="4" key="2">
    <citation type="submission" date="2021-01" db="UniProtKB">
        <authorList>
            <consortium name="EnsemblMetazoa"/>
        </authorList>
    </citation>
    <scope>IDENTIFICATION</scope>
</reference>
<feature type="compositionally biased region" description="Basic and acidic residues" evidence="2">
    <location>
        <begin position="205"/>
        <end position="221"/>
    </location>
</feature>
<dbReference type="Proteomes" id="UP000007110">
    <property type="component" value="Unassembled WGS sequence"/>
</dbReference>
<sequence length="518" mass="56960">MPPEPFFQRGPRPPYRGGMGGRHDGFPMAAHGHGPPGGGFEGQFSPPRFHRPTNGPNDYNNFNANNRDNNSGFNMKRGRGRGGRGRGGHGGGGHSFEQQGGGGKKKNKKAKAPKEINYSHYCDVCDRGFQSDEELKSHIAEHVKCEEKDCRFVGHPKVVKLHHKLHHGPGSRKIKWLDTPDEIQKWRNERKRNFPTAENIAKKGSKVEQREKQGNVLETKHFGKMKRKTHRGKRGGEKVRHKRLMMEALAKEYGGGNEGDAVPSDSDQVPPKRRKTEDGQEGKSSSAAEGQEAKASDPTQATEGIAATGQQGPEREVGCDPLSLLASHNDNESGDEEAPGTEGVTPNIEVAPKGTFGALGSLAACYDSDSGDSFVAESDKATKVHGSGAQEITSQETPEQCPTEEGTNDKTPLDTESRLPVPAKDADKTHCHGDGMSDERMDVDTEGQEKNSRGFRKDRRKQKRAPNNRGKVAEKRTEQNKATLLEMLLAPEIRRERNIILQCVRHVVKNNFFQGSKP</sequence>
<dbReference type="InterPro" id="IPR039136">
    <property type="entry name" value="NUFIP1-like"/>
</dbReference>
<evidence type="ECO:0000313" key="4">
    <source>
        <dbReference type="EnsemblMetazoa" id="XP_030837669"/>
    </source>
</evidence>
<dbReference type="InterPro" id="IPR019496">
    <property type="entry name" value="NUFIP1_cons_dom"/>
</dbReference>
<dbReference type="OrthoDB" id="273070at2759"/>
<feature type="domain" description="C2H2-type" evidence="3">
    <location>
        <begin position="120"/>
        <end position="147"/>
    </location>
</feature>
<dbReference type="Pfam" id="PF10453">
    <property type="entry name" value="NUFIP1"/>
    <property type="match status" value="1"/>
</dbReference>
<dbReference type="InterPro" id="IPR013087">
    <property type="entry name" value="Znf_C2H2_type"/>
</dbReference>
<feature type="compositionally biased region" description="Basic residues" evidence="2">
    <location>
        <begin position="76"/>
        <end position="87"/>
    </location>
</feature>
<feature type="compositionally biased region" description="Basic residues" evidence="2">
    <location>
        <begin position="222"/>
        <end position="243"/>
    </location>
</feature>
<dbReference type="GeneID" id="587991"/>
<keyword evidence="5" id="KW-1185">Reference proteome</keyword>
<accession>A0A7M7NJR1</accession>
<feature type="compositionally biased region" description="Gly residues" evidence="2">
    <location>
        <begin position="88"/>
        <end position="102"/>
    </location>
</feature>
<evidence type="ECO:0000259" key="3">
    <source>
        <dbReference type="PROSITE" id="PS50157"/>
    </source>
</evidence>
<dbReference type="GO" id="GO:0005634">
    <property type="term" value="C:nucleus"/>
    <property type="evidence" value="ECO:0000318"/>
    <property type="project" value="GO_Central"/>
</dbReference>
<dbReference type="EnsemblMetazoa" id="XM_030981809">
    <property type="protein sequence ID" value="XP_030837669"/>
    <property type="gene ID" value="LOC587991"/>
</dbReference>
<dbReference type="PROSITE" id="PS50157">
    <property type="entry name" value="ZINC_FINGER_C2H2_2"/>
    <property type="match status" value="1"/>
</dbReference>
<dbReference type="PANTHER" id="PTHR13309:SF0">
    <property type="entry name" value="FMR1-INTERACTING PROTEIN NUFIP1"/>
    <property type="match status" value="1"/>
</dbReference>
<keyword evidence="1" id="KW-0863">Zinc-finger</keyword>
<feature type="compositionally biased region" description="Low complexity" evidence="2">
    <location>
        <begin position="54"/>
        <end position="74"/>
    </location>
</feature>
<dbReference type="GO" id="GO:0000492">
    <property type="term" value="P:box C/D snoRNP assembly"/>
    <property type="evidence" value="ECO:0000318"/>
    <property type="project" value="GO_Central"/>
</dbReference>
<feature type="compositionally biased region" description="Basic residues" evidence="2">
    <location>
        <begin position="453"/>
        <end position="466"/>
    </location>
</feature>
<evidence type="ECO:0000256" key="1">
    <source>
        <dbReference type="PROSITE-ProRule" id="PRU00042"/>
    </source>
</evidence>
<evidence type="ECO:0000256" key="2">
    <source>
        <dbReference type="SAM" id="MobiDB-lite"/>
    </source>
</evidence>
<feature type="region of interest" description="Disordered" evidence="2">
    <location>
        <begin position="201"/>
        <end position="353"/>
    </location>
</feature>
<feature type="region of interest" description="Disordered" evidence="2">
    <location>
        <begin position="1"/>
        <end position="112"/>
    </location>
</feature>
<feature type="compositionally biased region" description="Basic and acidic residues" evidence="2">
    <location>
        <begin position="424"/>
        <end position="452"/>
    </location>
</feature>
<dbReference type="InParanoid" id="A0A7M7NJR1"/>
<feature type="compositionally biased region" description="Polar residues" evidence="2">
    <location>
        <begin position="390"/>
        <end position="400"/>
    </location>
</feature>
<dbReference type="GO" id="GO:0008270">
    <property type="term" value="F:zinc ion binding"/>
    <property type="evidence" value="ECO:0007669"/>
    <property type="project" value="UniProtKB-KW"/>
</dbReference>
<feature type="compositionally biased region" description="Basic and acidic residues" evidence="2">
    <location>
        <begin position="407"/>
        <end position="417"/>
    </location>
</feature>
<dbReference type="RefSeq" id="XP_030837669.1">
    <property type="nucleotide sequence ID" value="XM_030981809.1"/>
</dbReference>
<keyword evidence="1" id="KW-0862">Zinc</keyword>
<dbReference type="AlphaFoldDB" id="A0A7M7NJR1"/>
<dbReference type="PANTHER" id="PTHR13309">
    <property type="entry name" value="NUCLEAR FRAGILE X MENTAL RETARDATION PROTEIN INTERACTING PROTEIN 1"/>
    <property type="match status" value="1"/>
</dbReference>